<evidence type="ECO:0000256" key="1">
    <source>
        <dbReference type="SAM" id="MobiDB-lite"/>
    </source>
</evidence>
<reference evidence="2" key="1">
    <citation type="submission" date="2015-07" db="EMBL/GenBank/DDBJ databases">
        <title>MeaNS - Measles Nucleotide Surveillance Program.</title>
        <authorList>
            <person name="Tran T."/>
            <person name="Druce J."/>
        </authorList>
    </citation>
    <scope>NUCLEOTIDE SEQUENCE</scope>
    <source>
        <strain evidence="2">UCB-OBI-ISO-001</strain>
        <tissue evidence="2">Gonad</tissue>
    </source>
</reference>
<name>A0A0L8GHB2_OCTBM</name>
<feature type="region of interest" description="Disordered" evidence="1">
    <location>
        <begin position="451"/>
        <end position="472"/>
    </location>
</feature>
<evidence type="ECO:0000313" key="2">
    <source>
        <dbReference type="EMBL" id="KOF76338.1"/>
    </source>
</evidence>
<proteinExistence type="predicted"/>
<feature type="compositionally biased region" description="Acidic residues" evidence="1">
    <location>
        <begin position="460"/>
        <end position="472"/>
    </location>
</feature>
<organism evidence="2">
    <name type="scientific">Octopus bimaculoides</name>
    <name type="common">California two-spotted octopus</name>
    <dbReference type="NCBI Taxonomy" id="37653"/>
    <lineage>
        <taxon>Eukaryota</taxon>
        <taxon>Metazoa</taxon>
        <taxon>Spiralia</taxon>
        <taxon>Lophotrochozoa</taxon>
        <taxon>Mollusca</taxon>
        <taxon>Cephalopoda</taxon>
        <taxon>Coleoidea</taxon>
        <taxon>Octopodiformes</taxon>
        <taxon>Octopoda</taxon>
        <taxon>Incirrata</taxon>
        <taxon>Octopodidae</taxon>
        <taxon>Octopus</taxon>
    </lineage>
</organism>
<sequence length="472" mass="53473">MKKSKDCNIGISPYEIATSEKLVLRTIAAIKCFNNPFSIPDDGKLYNLSSGALASDVAKDVLTAETGGLAKEDFIENRLMMDGFFDPIKHPNLKTMAYTHKFLKVSIYQNKVVEYKQQGNSVSLTSEIPQTFREISRKVLGSVLHLLPLIFRTDMYKEDSVKGVERNRQGFEDKLILSGEKRKHPKVWEVFLANDENKTQFIQLLFTTWRSEVSADIHTGHEMVLICEGKAYQLISDGHNTFCQEIDTRVILYCMYAKEQGCKSVRVRSPDSDIFFILLHYARLLEGLQILVEPGKGITQRCIDVTKLDMSSMRVLSSALLGYHAFTRCNSTSAFKGKGNESFQKAFSKLGESWDVNEEVMNELERFTCVLYGNKRTKKIRIWMLASIAMPSVPRPEEGHGWTMEAGMMKPKWREGEVMPCQLEDILEELEDETCTSDSDLESDCALSESNFLNGVGSDSDTESDGDYYLDT</sequence>
<accession>A0A0L8GHB2</accession>
<protein>
    <submittedName>
        <fullName evidence="2">Uncharacterized protein</fullName>
    </submittedName>
</protein>
<dbReference type="AlphaFoldDB" id="A0A0L8GHB2"/>
<dbReference type="EMBL" id="KQ421821">
    <property type="protein sequence ID" value="KOF76338.1"/>
    <property type="molecule type" value="Genomic_DNA"/>
</dbReference>
<gene>
    <name evidence="2" type="ORF">OCBIM_22033511mg</name>
</gene>